<evidence type="ECO:0000313" key="3">
    <source>
        <dbReference type="EMBL" id="OGD63870.1"/>
    </source>
</evidence>
<comment type="caution">
    <text evidence="3">The sequence shown here is derived from an EMBL/GenBank/DDBJ whole genome shotgun (WGS) entry which is preliminary data.</text>
</comment>
<keyword evidence="1" id="KW-0175">Coiled coil</keyword>
<keyword evidence="2" id="KW-0472">Membrane</keyword>
<dbReference type="AlphaFoldDB" id="A0A1F5E982"/>
<dbReference type="PROSITE" id="PS51257">
    <property type="entry name" value="PROKAR_LIPOPROTEIN"/>
    <property type="match status" value="1"/>
</dbReference>
<keyword evidence="2" id="KW-0812">Transmembrane</keyword>
<proteinExistence type="predicted"/>
<feature type="coiled-coil region" evidence="1">
    <location>
        <begin position="28"/>
        <end position="62"/>
    </location>
</feature>
<dbReference type="EMBL" id="MEZY01000029">
    <property type="protein sequence ID" value="OGD63870.1"/>
    <property type="molecule type" value="Genomic_DNA"/>
</dbReference>
<dbReference type="Proteomes" id="UP000178583">
    <property type="component" value="Unassembled WGS sequence"/>
</dbReference>
<reference evidence="3 4" key="1">
    <citation type="journal article" date="2016" name="Nat. Commun.">
        <title>Thousands of microbial genomes shed light on interconnected biogeochemical processes in an aquifer system.</title>
        <authorList>
            <person name="Anantharaman K."/>
            <person name="Brown C.T."/>
            <person name="Hug L.A."/>
            <person name="Sharon I."/>
            <person name="Castelle C.J."/>
            <person name="Probst A.J."/>
            <person name="Thomas B.C."/>
            <person name="Singh A."/>
            <person name="Wilkins M.J."/>
            <person name="Karaoz U."/>
            <person name="Brodie E.L."/>
            <person name="Williams K.H."/>
            <person name="Hubbard S.S."/>
            <person name="Banfield J.F."/>
        </authorList>
    </citation>
    <scope>NUCLEOTIDE SEQUENCE [LARGE SCALE GENOMIC DNA]</scope>
</reference>
<name>A0A1F5E982_9BACT</name>
<protein>
    <submittedName>
        <fullName evidence="3">Uncharacterized protein</fullName>
    </submittedName>
</protein>
<keyword evidence="2" id="KW-1133">Transmembrane helix</keyword>
<sequence>MKLKYLSILFYSAVATFLLVLVVVVFGCKKYDSRLSDLDNRIVELENDLRNTKEVLDSHGVEDLNL</sequence>
<gene>
    <name evidence="3" type="ORF">A2215_00815</name>
</gene>
<evidence type="ECO:0000313" key="4">
    <source>
        <dbReference type="Proteomes" id="UP000178583"/>
    </source>
</evidence>
<accession>A0A1F5E982</accession>
<feature type="transmembrane region" description="Helical" evidence="2">
    <location>
        <begin position="6"/>
        <end position="28"/>
    </location>
</feature>
<evidence type="ECO:0000256" key="2">
    <source>
        <dbReference type="SAM" id="Phobius"/>
    </source>
</evidence>
<organism evidence="3 4">
    <name type="scientific">Candidatus Berkelbacteria bacterium RIFOXYA2_FULL_43_10</name>
    <dbReference type="NCBI Taxonomy" id="1797472"/>
    <lineage>
        <taxon>Bacteria</taxon>
        <taxon>Candidatus Berkelbacteria</taxon>
    </lineage>
</organism>
<evidence type="ECO:0000256" key="1">
    <source>
        <dbReference type="SAM" id="Coils"/>
    </source>
</evidence>